<gene>
    <name evidence="3" type="ordered locus">Kfla_2619</name>
</gene>
<dbReference type="OrthoDB" id="3353560at2"/>
<keyword evidence="4" id="KW-1185">Reference proteome</keyword>
<dbReference type="EMBL" id="CP001736">
    <property type="protein sequence ID" value="ADB31687.1"/>
    <property type="molecule type" value="Genomic_DNA"/>
</dbReference>
<name>D2PXP5_KRIFD</name>
<keyword evidence="2" id="KW-1133">Transmembrane helix</keyword>
<sequence length="333" mass="36898">MSAASVVETAPAGTPSRLGRVTNWFTPAIALGRIAWLRTILYLFVILDMHAFVRDTRLKGEHPGLYQPLFLARLFDLPKPSVANTTTLYVVLIVFCLLGASNRLPRLAGWVVAPAFTWWVLIGMSDGKVDHDHLALVVALWVLPTVKPVQKGFKAYGDQTRSEAAGWAIRCVQISVISTYFLSAVAKLRSAGWVLSWPGSAILTWAIVRRPHPVGEWLLHHPALLQVMQWVGFIGELLSPVVLWLKGRWQLVGALFFIGFHVANTAILLIHFLPTVVCWLAFAPLERIVPWFRHRRGTADPAATEGEPGSARDAGEPEDQAEDRRQSQQQAGA</sequence>
<dbReference type="STRING" id="479435.Kfla_2619"/>
<feature type="transmembrane region" description="Helical" evidence="2">
    <location>
        <begin position="252"/>
        <end position="282"/>
    </location>
</feature>
<protein>
    <recommendedName>
        <fullName evidence="5">HTTM domain protein</fullName>
    </recommendedName>
</protein>
<feature type="region of interest" description="Disordered" evidence="1">
    <location>
        <begin position="298"/>
        <end position="333"/>
    </location>
</feature>
<evidence type="ECO:0000256" key="2">
    <source>
        <dbReference type="SAM" id="Phobius"/>
    </source>
</evidence>
<dbReference type="eggNOG" id="ENOG502ZC87">
    <property type="taxonomic scope" value="Bacteria"/>
</dbReference>
<reference evidence="3 4" key="2">
    <citation type="journal article" date="2010" name="Stand. Genomic Sci.">
        <title>Complete genome sequence of Kribbella flavida type strain (IFO 14399).</title>
        <authorList>
            <person name="Pukall R."/>
            <person name="Lapidus A."/>
            <person name="Glavina Del Rio T."/>
            <person name="Copeland A."/>
            <person name="Tice H."/>
            <person name="Cheng J.-F."/>
            <person name="Lucas S."/>
            <person name="Chen F."/>
            <person name="Nolan M."/>
            <person name="LaButti K."/>
            <person name="Pati A."/>
            <person name="Ivanova N."/>
            <person name="Mavrommatis K."/>
            <person name="Mikhailova N."/>
            <person name="Pitluck S."/>
            <person name="Bruce D."/>
            <person name="Goodwin L."/>
            <person name="Land M."/>
            <person name="Hauser L."/>
            <person name="Chang Y.-J."/>
            <person name="Jeffries C.D."/>
            <person name="Chen A."/>
            <person name="Palaniappan K."/>
            <person name="Chain P."/>
            <person name="Rohde M."/>
            <person name="Goeker M."/>
            <person name="Bristow J."/>
            <person name="Eisen J.A."/>
            <person name="Markowitz V."/>
            <person name="Hugenholtz P."/>
            <person name="Kyrpides N.C."/>
            <person name="Klenk H.-P."/>
            <person name="Brettin T."/>
        </authorList>
    </citation>
    <scope>NUCLEOTIDE SEQUENCE [LARGE SCALE GENOMIC DNA]</scope>
    <source>
        <strain evidence="4">DSM 17836 / JCM 10339 / NBRC 14399</strain>
    </source>
</reference>
<feature type="transmembrane region" description="Helical" evidence="2">
    <location>
        <begin position="190"/>
        <end position="207"/>
    </location>
</feature>
<feature type="transmembrane region" description="Helical" evidence="2">
    <location>
        <begin position="227"/>
        <end position="245"/>
    </location>
</feature>
<feature type="transmembrane region" description="Helical" evidence="2">
    <location>
        <begin position="107"/>
        <end position="124"/>
    </location>
</feature>
<evidence type="ECO:0000313" key="4">
    <source>
        <dbReference type="Proteomes" id="UP000007967"/>
    </source>
</evidence>
<keyword evidence="2" id="KW-0472">Membrane</keyword>
<evidence type="ECO:0000256" key="1">
    <source>
        <dbReference type="SAM" id="MobiDB-lite"/>
    </source>
</evidence>
<proteinExistence type="predicted"/>
<feature type="transmembrane region" description="Helical" evidence="2">
    <location>
        <begin position="82"/>
        <end position="101"/>
    </location>
</feature>
<evidence type="ECO:0008006" key="5">
    <source>
        <dbReference type="Google" id="ProtNLM"/>
    </source>
</evidence>
<keyword evidence="2" id="KW-0812">Transmembrane</keyword>
<feature type="transmembrane region" description="Helical" evidence="2">
    <location>
        <begin position="24"/>
        <end position="47"/>
    </location>
</feature>
<dbReference type="HOGENOM" id="CLU_072042_0_0_11"/>
<evidence type="ECO:0000313" key="3">
    <source>
        <dbReference type="EMBL" id="ADB31687.1"/>
    </source>
</evidence>
<dbReference type="RefSeq" id="WP_012920243.1">
    <property type="nucleotide sequence ID" value="NC_013729.1"/>
</dbReference>
<dbReference type="AlphaFoldDB" id="D2PXP5"/>
<dbReference type="KEGG" id="kfl:Kfla_2619"/>
<accession>D2PXP5</accession>
<organism evidence="3 4">
    <name type="scientific">Kribbella flavida (strain DSM 17836 / JCM 10339 / NBRC 14399)</name>
    <dbReference type="NCBI Taxonomy" id="479435"/>
    <lineage>
        <taxon>Bacteria</taxon>
        <taxon>Bacillati</taxon>
        <taxon>Actinomycetota</taxon>
        <taxon>Actinomycetes</taxon>
        <taxon>Propionibacteriales</taxon>
        <taxon>Kribbellaceae</taxon>
        <taxon>Kribbella</taxon>
    </lineage>
</organism>
<reference evidence="4" key="1">
    <citation type="submission" date="2009-09" db="EMBL/GenBank/DDBJ databases">
        <title>The complete genome of Kribbella flavida DSM 17836.</title>
        <authorList>
            <consortium name="US DOE Joint Genome Institute (JGI-PGF)"/>
            <person name="Lucas S."/>
            <person name="Copeland A."/>
            <person name="Lapidus A."/>
            <person name="Glavina del Rio T."/>
            <person name="Dalin E."/>
            <person name="Tice H."/>
            <person name="Bruce D."/>
            <person name="Goodwin L."/>
            <person name="Pitluck S."/>
            <person name="Kyrpides N."/>
            <person name="Mavromatis K."/>
            <person name="Ivanova N."/>
            <person name="Saunders E."/>
            <person name="Brettin T."/>
            <person name="Detter J.C."/>
            <person name="Han C."/>
            <person name="Larimer F."/>
            <person name="Land M."/>
            <person name="Hauser L."/>
            <person name="Markowitz V."/>
            <person name="Cheng J.-F."/>
            <person name="Hugenholtz P."/>
            <person name="Woyke T."/>
            <person name="Wu D."/>
            <person name="Pukall R."/>
            <person name="Klenk H.-P."/>
            <person name="Eisen J.A."/>
        </authorList>
    </citation>
    <scope>NUCLEOTIDE SEQUENCE [LARGE SCALE GENOMIC DNA]</scope>
    <source>
        <strain evidence="4">DSM 17836 / JCM 10339 / NBRC 14399</strain>
    </source>
</reference>
<dbReference type="Proteomes" id="UP000007967">
    <property type="component" value="Chromosome"/>
</dbReference>